<dbReference type="PANTHER" id="PTHR43289">
    <property type="entry name" value="MITOGEN-ACTIVATED PROTEIN KINASE KINASE KINASE 20-RELATED"/>
    <property type="match status" value="1"/>
</dbReference>
<feature type="region of interest" description="Disordered" evidence="5">
    <location>
        <begin position="30"/>
        <end position="85"/>
    </location>
</feature>
<sequence length="528" mass="57419">MVGYRRSWALGRGRGAIDPGVVRWLTARRADRGRSEGSTTESRGESAAGLETEADRSRSVAGESDPGGGERADSDADRPISDDQDHRALIDRLRRAEARVEAAESARADNDYPAAVAAFDGAREDFRAARDRAAELPNTKHLVVRETRGDAIVGRLESVEAALREVRAKRAPYDRLDGVLTDVADQRAAARGELDGGAFGAARTIATDACETLALVERAAAGHDLDVGGRIASLREALDRTLDRADRRAERPGALAVRPPAVVPRAPRLSLSPTAYEPQAVVGTSGTSVVERALAAVTDRERQIALKRFRVEADIDAAVDTWISVADHDHVAGVVDHGTDPEPWIAVEYLDGGRIDERAGRLPTDQALWTAAAIADAVWHAHRQDVIHGRITPSNVLFRSVEDAWDVPRVTDWAVGRAQRDTDDLALATHPRNGAPEQLAGETADERTDVFQLGTVLYELVTGERPFGADHRDRSPADFERPTPPSELVAVPAAIDDVLGRALAPDPDDRYQRALFFRDDLRDLYRSY</sequence>
<dbReference type="SMART" id="SM00220">
    <property type="entry name" value="S_TKc"/>
    <property type="match status" value="1"/>
</dbReference>
<evidence type="ECO:0000256" key="4">
    <source>
        <dbReference type="ARBA" id="ARBA00022840"/>
    </source>
</evidence>
<keyword evidence="8" id="KW-1185">Reference proteome</keyword>
<dbReference type="RefSeq" id="WP_108380822.1">
    <property type="nucleotide sequence ID" value="NZ_CP028858.1"/>
</dbReference>
<feature type="compositionally biased region" description="Basic and acidic residues" evidence="5">
    <location>
        <begin position="68"/>
        <end position="85"/>
    </location>
</feature>
<protein>
    <recommendedName>
        <fullName evidence="6">Protein kinase domain-containing protein</fullName>
    </recommendedName>
</protein>
<keyword evidence="3" id="KW-0418">Kinase</keyword>
<evidence type="ECO:0000256" key="3">
    <source>
        <dbReference type="ARBA" id="ARBA00022777"/>
    </source>
</evidence>
<dbReference type="Proteomes" id="UP000244727">
    <property type="component" value="Chromosome"/>
</dbReference>
<keyword evidence="4" id="KW-0067">ATP-binding</keyword>
<dbReference type="AlphaFoldDB" id="A0A2R4WY36"/>
<dbReference type="Gene3D" id="1.10.510.10">
    <property type="entry name" value="Transferase(Phosphotransferase) domain 1"/>
    <property type="match status" value="1"/>
</dbReference>
<dbReference type="GO" id="GO:0005524">
    <property type="term" value="F:ATP binding"/>
    <property type="evidence" value="ECO:0007669"/>
    <property type="project" value="UniProtKB-KW"/>
</dbReference>
<evidence type="ECO:0000256" key="2">
    <source>
        <dbReference type="ARBA" id="ARBA00022741"/>
    </source>
</evidence>
<feature type="region of interest" description="Disordered" evidence="5">
    <location>
        <begin position="424"/>
        <end position="443"/>
    </location>
</feature>
<evidence type="ECO:0000313" key="7">
    <source>
        <dbReference type="EMBL" id="AWB26453.1"/>
    </source>
</evidence>
<dbReference type="InterPro" id="IPR011009">
    <property type="entry name" value="Kinase-like_dom_sf"/>
</dbReference>
<evidence type="ECO:0000256" key="1">
    <source>
        <dbReference type="ARBA" id="ARBA00022679"/>
    </source>
</evidence>
<dbReference type="PROSITE" id="PS50011">
    <property type="entry name" value="PROTEIN_KINASE_DOM"/>
    <property type="match status" value="1"/>
</dbReference>
<keyword evidence="1" id="KW-0808">Transferase</keyword>
<dbReference type="GeneID" id="36511108"/>
<dbReference type="Pfam" id="PF00069">
    <property type="entry name" value="Pkinase"/>
    <property type="match status" value="1"/>
</dbReference>
<name>A0A2R4WY36_9EURY</name>
<evidence type="ECO:0000313" key="8">
    <source>
        <dbReference type="Proteomes" id="UP000244727"/>
    </source>
</evidence>
<proteinExistence type="predicted"/>
<dbReference type="KEGG" id="harc:HARCEL1_01335"/>
<dbReference type="EMBL" id="CP028858">
    <property type="protein sequence ID" value="AWB26453.1"/>
    <property type="molecule type" value="Genomic_DNA"/>
</dbReference>
<accession>A0A2R4WY36</accession>
<evidence type="ECO:0000256" key="5">
    <source>
        <dbReference type="SAM" id="MobiDB-lite"/>
    </source>
</evidence>
<feature type="domain" description="Protein kinase" evidence="6">
    <location>
        <begin position="276"/>
        <end position="525"/>
    </location>
</feature>
<evidence type="ECO:0000259" key="6">
    <source>
        <dbReference type="PROSITE" id="PS50011"/>
    </source>
</evidence>
<dbReference type="InterPro" id="IPR000719">
    <property type="entry name" value="Prot_kinase_dom"/>
</dbReference>
<gene>
    <name evidence="7" type="ORF">HARCEL1_01335</name>
</gene>
<reference evidence="7 8" key="1">
    <citation type="submission" date="2018-04" db="EMBL/GenBank/DDBJ databases">
        <title>Halococcoides cellulosivorans gen. nov., sp. nov., an extremely halophilic cellulose-utilizing haloarchaeon from hypersaline lakes.</title>
        <authorList>
            <person name="Sorokin D.Y."/>
            <person name="Toshchakov S.V."/>
            <person name="Samarov N.I."/>
            <person name="Korzhenkov A."/>
            <person name="Kublanov I.V."/>
        </authorList>
    </citation>
    <scope>NUCLEOTIDE SEQUENCE [LARGE SCALE GENOMIC DNA]</scope>
    <source>
        <strain evidence="7 8">HArcel1</strain>
    </source>
</reference>
<dbReference type="SUPFAM" id="SSF56112">
    <property type="entry name" value="Protein kinase-like (PK-like)"/>
    <property type="match status" value="1"/>
</dbReference>
<keyword evidence="2" id="KW-0547">Nucleotide-binding</keyword>
<organism evidence="7 8">
    <name type="scientific">Halococcoides cellulosivorans</name>
    <dbReference type="NCBI Taxonomy" id="1679096"/>
    <lineage>
        <taxon>Archaea</taxon>
        <taxon>Methanobacteriati</taxon>
        <taxon>Methanobacteriota</taxon>
        <taxon>Stenosarchaea group</taxon>
        <taxon>Halobacteria</taxon>
        <taxon>Halobacteriales</taxon>
        <taxon>Haloarculaceae</taxon>
        <taxon>Halococcoides</taxon>
    </lineage>
</organism>
<dbReference type="GO" id="GO:0004674">
    <property type="term" value="F:protein serine/threonine kinase activity"/>
    <property type="evidence" value="ECO:0007669"/>
    <property type="project" value="TreeGrafter"/>
</dbReference>
<dbReference type="CDD" id="cd14014">
    <property type="entry name" value="STKc_PknB_like"/>
    <property type="match status" value="1"/>
</dbReference>
<dbReference type="PANTHER" id="PTHR43289:SF6">
    <property type="entry name" value="SERINE_THREONINE-PROTEIN KINASE NEKL-3"/>
    <property type="match status" value="1"/>
</dbReference>